<evidence type="ECO:0008006" key="4">
    <source>
        <dbReference type="Google" id="ProtNLM"/>
    </source>
</evidence>
<gene>
    <name evidence="2" type="ordered locus">swp_1577</name>
</gene>
<feature type="transmembrane region" description="Helical" evidence="1">
    <location>
        <begin position="183"/>
        <end position="209"/>
    </location>
</feature>
<dbReference type="OrthoDB" id="1936666at2"/>
<feature type="transmembrane region" description="Helical" evidence="1">
    <location>
        <begin position="299"/>
        <end position="321"/>
    </location>
</feature>
<reference evidence="2 3" key="1">
    <citation type="journal article" date="2008" name="PLoS ONE">
        <title>Environmental adaptation: genomic analysis of the piezotolerant and psychrotolerant deep-sea iron reducing bacterium Shewanella piezotolerans WP3.</title>
        <authorList>
            <person name="Wang F."/>
            <person name="Wang J."/>
            <person name="Jian H."/>
            <person name="Zhang B."/>
            <person name="Li S."/>
            <person name="Wang F."/>
            <person name="Zeng X."/>
            <person name="Gao L."/>
            <person name="Bartlett D.H."/>
            <person name="Yu J."/>
            <person name="Hu S."/>
            <person name="Xiao X."/>
        </authorList>
    </citation>
    <scope>NUCLEOTIDE SEQUENCE [LARGE SCALE GENOMIC DNA]</scope>
    <source>
        <strain evidence="3">WP3 / JCM 13877</strain>
    </source>
</reference>
<proteinExistence type="predicted"/>
<feature type="transmembrane region" description="Helical" evidence="1">
    <location>
        <begin position="215"/>
        <end position="236"/>
    </location>
</feature>
<keyword evidence="1" id="KW-1133">Transmembrane helix</keyword>
<dbReference type="RefSeq" id="WP_020911738.1">
    <property type="nucleotide sequence ID" value="NC_011566.1"/>
</dbReference>
<dbReference type="KEGG" id="swp:swp_1577"/>
<keyword evidence="1" id="KW-0472">Membrane</keyword>
<dbReference type="eggNOG" id="ENOG5033270">
    <property type="taxonomic scope" value="Bacteria"/>
</dbReference>
<feature type="transmembrane region" description="Helical" evidence="1">
    <location>
        <begin position="81"/>
        <end position="101"/>
    </location>
</feature>
<dbReference type="EMBL" id="CP000472">
    <property type="protein sequence ID" value="ACJ28360.1"/>
    <property type="molecule type" value="Genomic_DNA"/>
</dbReference>
<sequence length="372" mass="43381">MLAIIFSLYILLKPFYLWSSGLPQAADLFLLFGFIILPLYGVKNNLSSCFYDKKLKLILFFLLYAIFINLSMSLFEQDNRIALSAFFYIFNFLFVILLVLVVTQSKVTVSDVITLHLVIILMLFLMSFLYPESQMRRSLTFNNPNQLAAFVILICLACSYIVIRNFNNIMLLDKLKFIFSMLLGLYLVFITLSFGAFLAIPIILFYIAYRFYKKTFFILTVTSILVIPSLVTFFLLKNDSLTQRVIKKETAQHSFWEERGYDRIYNNYEYLIFGAGEGAVDRFDSYLVNEEHQSELHSVIGTLLFCYGIVGLFLIIFYFVLIRKDTDFLVILLALSPYLLTHNLLRQPCFFMLLVLPSIVKYILLDKKKGWF</sequence>
<name>B8CL34_SHEPW</name>
<keyword evidence="3" id="KW-1185">Reference proteome</keyword>
<feature type="transmembrane region" description="Helical" evidence="1">
    <location>
        <begin position="146"/>
        <end position="163"/>
    </location>
</feature>
<feature type="transmembrane region" description="Helical" evidence="1">
    <location>
        <begin position="58"/>
        <end position="75"/>
    </location>
</feature>
<evidence type="ECO:0000256" key="1">
    <source>
        <dbReference type="SAM" id="Phobius"/>
    </source>
</evidence>
<feature type="transmembrane region" description="Helical" evidence="1">
    <location>
        <begin position="345"/>
        <end position="364"/>
    </location>
</feature>
<evidence type="ECO:0000313" key="2">
    <source>
        <dbReference type="EMBL" id="ACJ28360.1"/>
    </source>
</evidence>
<dbReference type="AlphaFoldDB" id="B8CL34"/>
<dbReference type="STRING" id="225849.swp_1577"/>
<evidence type="ECO:0000313" key="3">
    <source>
        <dbReference type="Proteomes" id="UP000000753"/>
    </source>
</evidence>
<dbReference type="Proteomes" id="UP000000753">
    <property type="component" value="Chromosome"/>
</dbReference>
<keyword evidence="1" id="KW-0812">Transmembrane</keyword>
<accession>B8CL34</accession>
<protein>
    <recommendedName>
        <fullName evidence="4">O-antigen polymerase</fullName>
    </recommendedName>
</protein>
<organism evidence="2 3">
    <name type="scientific">Shewanella piezotolerans (strain WP3 / JCM 13877)</name>
    <dbReference type="NCBI Taxonomy" id="225849"/>
    <lineage>
        <taxon>Bacteria</taxon>
        <taxon>Pseudomonadati</taxon>
        <taxon>Pseudomonadota</taxon>
        <taxon>Gammaproteobacteria</taxon>
        <taxon>Alteromonadales</taxon>
        <taxon>Shewanellaceae</taxon>
        <taxon>Shewanella</taxon>
    </lineage>
</organism>
<dbReference type="HOGENOM" id="CLU_688254_0_0_6"/>
<feature type="transmembrane region" description="Helical" evidence="1">
    <location>
        <begin position="113"/>
        <end position="131"/>
    </location>
</feature>